<feature type="domain" description="Sulfotransferase" evidence="5">
    <location>
        <begin position="85"/>
        <end position="296"/>
    </location>
</feature>
<dbReference type="GO" id="GO:0008146">
    <property type="term" value="F:sulfotransferase activity"/>
    <property type="evidence" value="ECO:0007669"/>
    <property type="project" value="InterPro"/>
</dbReference>
<proteinExistence type="inferred from homology"/>
<organism evidence="6 7">
    <name type="scientific">Cuscuta epithymum</name>
    <dbReference type="NCBI Taxonomy" id="186058"/>
    <lineage>
        <taxon>Eukaryota</taxon>
        <taxon>Viridiplantae</taxon>
        <taxon>Streptophyta</taxon>
        <taxon>Embryophyta</taxon>
        <taxon>Tracheophyta</taxon>
        <taxon>Spermatophyta</taxon>
        <taxon>Magnoliopsida</taxon>
        <taxon>eudicotyledons</taxon>
        <taxon>Gunneridae</taxon>
        <taxon>Pentapetalae</taxon>
        <taxon>asterids</taxon>
        <taxon>lamiids</taxon>
        <taxon>Solanales</taxon>
        <taxon>Convolvulaceae</taxon>
        <taxon>Cuscuteae</taxon>
        <taxon>Cuscuta</taxon>
        <taxon>Cuscuta subgen. Cuscuta</taxon>
    </lineage>
</organism>
<evidence type="ECO:0000256" key="3">
    <source>
        <dbReference type="ARBA" id="ARBA00022679"/>
    </source>
</evidence>
<reference evidence="6" key="1">
    <citation type="submission" date="2022-07" db="EMBL/GenBank/DDBJ databases">
        <authorList>
            <person name="Macas J."/>
            <person name="Novak P."/>
            <person name="Neumann P."/>
        </authorList>
    </citation>
    <scope>NUCLEOTIDE SEQUENCE</scope>
</reference>
<dbReference type="Pfam" id="PF00685">
    <property type="entry name" value="Sulfotransfer_1"/>
    <property type="match status" value="1"/>
</dbReference>
<dbReference type="SUPFAM" id="SSF52540">
    <property type="entry name" value="P-loop containing nucleoside triphosphate hydrolases"/>
    <property type="match status" value="1"/>
</dbReference>
<name>A0AAV0D0I7_9ASTE</name>
<evidence type="ECO:0000256" key="1">
    <source>
        <dbReference type="ARBA" id="ARBA00004474"/>
    </source>
</evidence>
<protein>
    <recommendedName>
        <fullName evidence="4">Sulfotransferase</fullName>
        <ecNumber evidence="4">2.8.2.-</ecNumber>
    </recommendedName>
</protein>
<dbReference type="Proteomes" id="UP001152523">
    <property type="component" value="Unassembled WGS sequence"/>
</dbReference>
<keyword evidence="3 4" id="KW-0808">Transferase</keyword>
<dbReference type="InterPro" id="IPR027417">
    <property type="entry name" value="P-loop_NTPase"/>
</dbReference>
<dbReference type="AlphaFoldDB" id="A0AAV0D0I7"/>
<dbReference type="Gene3D" id="3.40.50.300">
    <property type="entry name" value="P-loop containing nucleotide triphosphate hydrolases"/>
    <property type="match status" value="1"/>
</dbReference>
<dbReference type="PANTHER" id="PTHR11783">
    <property type="entry name" value="SULFOTRANSFERASE SULT"/>
    <property type="match status" value="1"/>
</dbReference>
<dbReference type="EMBL" id="CAMAPF010000056">
    <property type="protein sequence ID" value="CAH9086576.1"/>
    <property type="molecule type" value="Genomic_DNA"/>
</dbReference>
<comment type="subcellular location">
    <subcellularLocation>
        <location evidence="1">Plastid</location>
    </subcellularLocation>
</comment>
<keyword evidence="7" id="KW-1185">Reference proteome</keyword>
<evidence type="ECO:0000259" key="5">
    <source>
        <dbReference type="Pfam" id="PF00685"/>
    </source>
</evidence>
<dbReference type="EC" id="2.8.2.-" evidence="4"/>
<dbReference type="GO" id="GO:0009536">
    <property type="term" value="C:plastid"/>
    <property type="evidence" value="ECO:0007669"/>
    <property type="project" value="UniProtKB-SubCell"/>
</dbReference>
<comment type="caution">
    <text evidence="6">The sequence shown here is derived from an EMBL/GenBank/DDBJ whole genome shotgun (WGS) entry which is preliminary data.</text>
</comment>
<sequence>MASPKSKIYPDKDDFPSAMSSSIVSSEIEAEIKYLATEIYGSPSMEKLYQYQGYWYLKSDLQGVIAVQKWCARNKSSDDLGASRSDVVLATFPKCGTTWFKALIFCIMNKNLGDAHLEESLRCHSPHDFAKWLEYYGYKNHDNPIPSTKILSTHMPYSALPGLIKDSTTPIVYVSRDPKDNVVSLWHFLNKMKGRDTPGIELDKVFYSFCNGVSHYGPFWDHTLSYWHASLESPHKVLFLRYEDMIASPVIHISRLANFIGHPFTIEEEKMGLKERIIDICSFDKLTSYAANQSHKVKPITPSLGQLQC</sequence>
<dbReference type="InterPro" id="IPR000863">
    <property type="entry name" value="Sulfotransferase_dom"/>
</dbReference>
<gene>
    <name evidence="6" type="ORF">CEPIT_LOCUS9847</name>
</gene>
<evidence type="ECO:0000256" key="2">
    <source>
        <dbReference type="ARBA" id="ARBA00005771"/>
    </source>
</evidence>
<comment type="similarity">
    <text evidence="2 4">Belongs to the sulfotransferase 1 family.</text>
</comment>
<accession>A0AAV0D0I7</accession>
<evidence type="ECO:0000313" key="7">
    <source>
        <dbReference type="Proteomes" id="UP001152523"/>
    </source>
</evidence>
<evidence type="ECO:0000313" key="6">
    <source>
        <dbReference type="EMBL" id="CAH9086576.1"/>
    </source>
</evidence>
<evidence type="ECO:0000256" key="4">
    <source>
        <dbReference type="RuleBase" id="RU361155"/>
    </source>
</evidence>